<dbReference type="EMBL" id="LUEZ02000126">
    <property type="protein sequence ID" value="RDB16294.1"/>
    <property type="molecule type" value="Genomic_DNA"/>
</dbReference>
<keyword evidence="4" id="KW-1185">Reference proteome</keyword>
<dbReference type="Pfam" id="PF24883">
    <property type="entry name" value="NPHP3_N"/>
    <property type="match status" value="1"/>
</dbReference>
<dbReference type="SUPFAM" id="SSF52540">
    <property type="entry name" value="P-loop containing nucleoside triphosphate hydrolases"/>
    <property type="match status" value="1"/>
</dbReference>
<dbReference type="InterPro" id="IPR056884">
    <property type="entry name" value="NPHP3-like_N"/>
</dbReference>
<proteinExistence type="predicted"/>
<dbReference type="Proteomes" id="UP000076154">
    <property type="component" value="Unassembled WGS sequence"/>
</dbReference>
<dbReference type="PANTHER" id="PTHR10039:SF14">
    <property type="entry name" value="NACHT DOMAIN-CONTAINING PROTEIN"/>
    <property type="match status" value="1"/>
</dbReference>
<reference evidence="3" key="1">
    <citation type="submission" date="2018-04" db="EMBL/GenBank/DDBJ databases">
        <title>Whole genome sequencing of Hypsizygus marmoreus.</title>
        <authorList>
            <person name="Choi I.-G."/>
            <person name="Min B."/>
            <person name="Kim J.-G."/>
            <person name="Kim S."/>
            <person name="Oh Y.-L."/>
            <person name="Kong W.-S."/>
            <person name="Park H."/>
            <person name="Jeong J."/>
            <person name="Song E.-S."/>
        </authorList>
    </citation>
    <scope>NUCLEOTIDE SEQUENCE [LARGE SCALE GENOMIC DNA]</scope>
    <source>
        <strain evidence="3">51987-8</strain>
    </source>
</reference>
<evidence type="ECO:0000259" key="2">
    <source>
        <dbReference type="Pfam" id="PF24883"/>
    </source>
</evidence>
<protein>
    <recommendedName>
        <fullName evidence="2">Nephrocystin 3-like N-terminal domain-containing protein</fullName>
    </recommendedName>
</protein>
<accession>A0A369JA12</accession>
<evidence type="ECO:0000256" key="1">
    <source>
        <dbReference type="ARBA" id="ARBA00022737"/>
    </source>
</evidence>
<dbReference type="AlphaFoldDB" id="A0A369JA12"/>
<keyword evidence="1" id="KW-0677">Repeat</keyword>
<comment type="caution">
    <text evidence="3">The sequence shown here is derived from an EMBL/GenBank/DDBJ whole genome shotgun (WGS) entry which is preliminary data.</text>
</comment>
<dbReference type="OrthoDB" id="4760524at2759"/>
<name>A0A369JA12_HYPMA</name>
<evidence type="ECO:0000313" key="4">
    <source>
        <dbReference type="Proteomes" id="UP000076154"/>
    </source>
</evidence>
<dbReference type="InParanoid" id="A0A369JA12"/>
<feature type="domain" description="Nephrocystin 3-like N-terminal" evidence="2">
    <location>
        <begin position="116"/>
        <end position="282"/>
    </location>
</feature>
<gene>
    <name evidence="3" type="ORF">Hypma_003080</name>
</gene>
<organism evidence="3 4">
    <name type="scientific">Hypsizygus marmoreus</name>
    <name type="common">White beech mushroom</name>
    <name type="synonym">Agaricus marmoreus</name>
    <dbReference type="NCBI Taxonomy" id="39966"/>
    <lineage>
        <taxon>Eukaryota</taxon>
        <taxon>Fungi</taxon>
        <taxon>Dikarya</taxon>
        <taxon>Basidiomycota</taxon>
        <taxon>Agaricomycotina</taxon>
        <taxon>Agaricomycetes</taxon>
        <taxon>Agaricomycetidae</taxon>
        <taxon>Agaricales</taxon>
        <taxon>Tricholomatineae</taxon>
        <taxon>Lyophyllaceae</taxon>
        <taxon>Hypsizygus</taxon>
    </lineage>
</organism>
<dbReference type="InterPro" id="IPR027417">
    <property type="entry name" value="P-loop_NTPase"/>
</dbReference>
<dbReference type="PANTHER" id="PTHR10039">
    <property type="entry name" value="AMELOGENIN"/>
    <property type="match status" value="1"/>
</dbReference>
<sequence length="885" mass="100522">MFVFITRAGGESWAPILTAAFDAVFLIDQHLEDKSPATPTMSFSNCRDVQIYGSSFIDIGGNMNVYRSDGDAVVQQLESGLQILMQKISVGAAFDSEDRYPPPRCHPDTRRDVIESIQGWVQDASTRTSGSILWLHGPAGAGKSAVAQTVCESCARRGQLAASFFLSRGKPDRNSTASLFTTLAYQLAMSTPGRRERANKIITEDPSIVHKASSVQIDELIVRLLYSESSKAGRALSRSPFLVVIDGLDECDGRGNQTAILNDIFSLVHDHRLPLAFLIVSRPEPHITNAFNTDTMQRLCTKVSLYGTHQASRDVHTYLRSGFEDIHNSEKHTYIMSSIPKPWPGNDVLEMLVHKSGGYFVYASTVLKYIGEEFFSPIDRLNDVLNMSSSWGSKPFAELDKLYDHILSSSPNIGLLKRVLGYLILLARRVPGRHDKLDASIETIFQLRPGEVLLVLRGLHSLFMIRTYTAMRDRALHLDFFTPLHVSLPDFLFDQQRAGRFFIDASEIHEEFVCACLQIFKNWEYVNPPRQTRERILHDWSYHFREVNHKDRVLPALRASTDVPSWMSLIRFSIHWTIFDKEKIIRVLHQVIHELQLFDPCPQDLLERFKALCDFAFQSYLSPMSPDDILFVQGMYTMFDSVPFAGDKETATQKYAKLFCLTESYQPRWIGIYELFKSRVRITLEKEKLTSLFFFLGNPRRSGILYSPPPSHHARLALCCLMVLGKGGGLSPAERSDEYKYALRNWGHHLSLSPPGEERLLLHVRQMMEKLLNEVYYPSWDTLTQACLPQAKIPDDTPMSDSKSLLPGLIRLRDQEFFDEVLVGNAKHVVEWTKKMTDPPMDIITPWNVILDEGIKVQVLRNNRNLHVFRARFASLSASGCECSA</sequence>
<dbReference type="Gene3D" id="3.40.50.300">
    <property type="entry name" value="P-loop containing nucleotide triphosphate hydrolases"/>
    <property type="match status" value="1"/>
</dbReference>
<evidence type="ECO:0000313" key="3">
    <source>
        <dbReference type="EMBL" id="RDB16294.1"/>
    </source>
</evidence>